<dbReference type="RefSeq" id="WP_170185156.1">
    <property type="nucleotide sequence ID" value="NZ_RJKM01000001.1"/>
</dbReference>
<protein>
    <submittedName>
        <fullName evidence="1">Protein involved in plasmid replication-relaxation</fullName>
    </submittedName>
</protein>
<dbReference type="Proteomes" id="UP000268727">
    <property type="component" value="Unassembled WGS sequence"/>
</dbReference>
<sequence length="282" mass="31461">MSGRRLHVQASRLRAQLDTRALAVLDTLYRFRLLTTAQVQRLYLVSGVPGSRIRRTQYLMKRLQTLALVVRLSRVIGGVRAGSSGFVYGLSALGQAVLDVSGPAGGRRRRVWETTPYFQDHMLMVAELYVGLREAERQGQAMLLTFTSEPGCWRHFTGSGGELVVLKPDAYVRVGFQAVERRVFIEVDLATESLPTIVRKSARYVAYWRSGVEQQRAGVFPQVVWLVPDQHRLQNIQRALGSLAVEASGLFEVALIDAGPRLLMAPPELEEKPDHSSSRPPP</sequence>
<comment type="caution">
    <text evidence="1">The sequence shown here is derived from an EMBL/GenBank/DDBJ whole genome shotgun (WGS) entry which is preliminary data.</text>
</comment>
<evidence type="ECO:0000313" key="2">
    <source>
        <dbReference type="Proteomes" id="UP000268727"/>
    </source>
</evidence>
<organism evidence="1 2">
    <name type="scientific">Saccharothrix texasensis</name>
    <dbReference type="NCBI Taxonomy" id="103734"/>
    <lineage>
        <taxon>Bacteria</taxon>
        <taxon>Bacillati</taxon>
        <taxon>Actinomycetota</taxon>
        <taxon>Actinomycetes</taxon>
        <taxon>Pseudonocardiales</taxon>
        <taxon>Pseudonocardiaceae</taxon>
        <taxon>Saccharothrix</taxon>
    </lineage>
</organism>
<dbReference type="EMBL" id="RJKM01000001">
    <property type="protein sequence ID" value="ROP38965.1"/>
    <property type="molecule type" value="Genomic_DNA"/>
</dbReference>
<evidence type="ECO:0000313" key="1">
    <source>
        <dbReference type="EMBL" id="ROP38965.1"/>
    </source>
</evidence>
<dbReference type="InterPro" id="IPR025855">
    <property type="entry name" value="Replic_Relax"/>
</dbReference>
<reference evidence="1 2" key="1">
    <citation type="submission" date="2018-11" db="EMBL/GenBank/DDBJ databases">
        <title>Sequencing the genomes of 1000 actinobacteria strains.</title>
        <authorList>
            <person name="Klenk H.-P."/>
        </authorList>
    </citation>
    <scope>NUCLEOTIDE SEQUENCE [LARGE SCALE GENOMIC DNA]</scope>
    <source>
        <strain evidence="1 2">DSM 44231</strain>
    </source>
</reference>
<proteinExistence type="predicted"/>
<accession>A0A3N1H8W5</accession>
<gene>
    <name evidence="1" type="ORF">EDD40_4332</name>
</gene>
<name>A0A3N1H8W5_9PSEU</name>
<keyword evidence="2" id="KW-1185">Reference proteome</keyword>
<dbReference type="Pfam" id="PF13814">
    <property type="entry name" value="Replic_Relax"/>
    <property type="match status" value="1"/>
</dbReference>
<dbReference type="AlphaFoldDB" id="A0A3N1H8W5"/>